<sequence>MSWLARSLANSLLLNEEDDNESASSIDEENDVATHQSQSSSLPLRQSLEPEETQSLQQHSLSPQQIAELQSRGVKEDLTELKQTLTRQLWGVASFVAPPPSPRTQSDRRLDDVSFSNLNRVEPSGSVAFEGAEIGGRLLKMAAAEDFPFGSGENEEENGRESENEDEEVDQVFNAVGLTDEVLTFARNIAHHPETWLDFPLDPDEDLDAALRFELCPCHINDGYFWKVYFVLLHSRLNKHDAEVLSTPQVMEARTLWMKELQKQTKRETDWYGRSPSHIGGSSSTLQNDLIPSSSCYFAFETTSPRTYTSEPTSSITTDYEEKHPLESTEMPVLDKSVIEEHPVSSTEDKASSKITIPTFEDDDIDWPEDDDSEYGGYGGATICVENEEDISFSDLEDVDYSITPTKSKMVSKGFETSKT</sequence>
<feature type="compositionally biased region" description="Low complexity" evidence="1">
    <location>
        <begin position="54"/>
        <end position="65"/>
    </location>
</feature>
<feature type="compositionally biased region" description="Low complexity" evidence="1">
    <location>
        <begin position="36"/>
        <end position="47"/>
    </location>
</feature>
<dbReference type="EMBL" id="CM017615">
    <property type="protein sequence ID" value="TYI21282.1"/>
    <property type="molecule type" value="Genomic_DNA"/>
</dbReference>
<feature type="compositionally biased region" description="Acidic residues" evidence="1">
    <location>
        <begin position="361"/>
        <end position="374"/>
    </location>
</feature>
<evidence type="ECO:0000259" key="2">
    <source>
        <dbReference type="Pfam" id="PF03909"/>
    </source>
</evidence>
<feature type="compositionally biased region" description="Acidic residues" evidence="1">
    <location>
        <begin position="15"/>
        <end position="31"/>
    </location>
</feature>
<dbReference type="InterPro" id="IPR035925">
    <property type="entry name" value="BSD_dom_sf"/>
</dbReference>
<organism evidence="3 4">
    <name type="scientific">Gossypium tomentosum</name>
    <name type="common">Hawaiian cotton</name>
    <name type="synonym">Gossypium sandvicense</name>
    <dbReference type="NCBI Taxonomy" id="34277"/>
    <lineage>
        <taxon>Eukaryota</taxon>
        <taxon>Viridiplantae</taxon>
        <taxon>Streptophyta</taxon>
        <taxon>Embryophyta</taxon>
        <taxon>Tracheophyta</taxon>
        <taxon>Spermatophyta</taxon>
        <taxon>Magnoliopsida</taxon>
        <taxon>eudicotyledons</taxon>
        <taxon>Gunneridae</taxon>
        <taxon>Pentapetalae</taxon>
        <taxon>rosids</taxon>
        <taxon>malvids</taxon>
        <taxon>Malvales</taxon>
        <taxon>Malvaceae</taxon>
        <taxon>Malvoideae</taxon>
        <taxon>Gossypium</taxon>
    </lineage>
</organism>
<evidence type="ECO:0000313" key="3">
    <source>
        <dbReference type="EMBL" id="TYI21282.1"/>
    </source>
</evidence>
<evidence type="ECO:0000313" key="4">
    <source>
        <dbReference type="Proteomes" id="UP000322667"/>
    </source>
</evidence>
<name>A0A5D2PZ90_GOSTO</name>
<dbReference type="InterPro" id="IPR005607">
    <property type="entry name" value="BSD_dom"/>
</dbReference>
<keyword evidence="4" id="KW-1185">Reference proteome</keyword>
<feature type="domain" description="BSD" evidence="2">
    <location>
        <begin position="210"/>
        <end position="241"/>
    </location>
</feature>
<dbReference type="Proteomes" id="UP000322667">
    <property type="component" value="Chromosome A06"/>
</dbReference>
<proteinExistence type="predicted"/>
<gene>
    <name evidence="3" type="ORF">ES332_A06G027800v1</name>
</gene>
<feature type="compositionally biased region" description="Polar residues" evidence="1">
    <location>
        <begin position="308"/>
        <end position="318"/>
    </location>
</feature>
<reference evidence="3 4" key="1">
    <citation type="submission" date="2019-07" db="EMBL/GenBank/DDBJ databases">
        <title>WGS assembly of Gossypium tomentosum.</title>
        <authorList>
            <person name="Chen Z.J."/>
            <person name="Sreedasyam A."/>
            <person name="Ando A."/>
            <person name="Song Q."/>
            <person name="De L."/>
            <person name="Hulse-Kemp A."/>
            <person name="Ding M."/>
            <person name="Ye W."/>
            <person name="Kirkbride R."/>
            <person name="Jenkins J."/>
            <person name="Plott C."/>
            <person name="Lovell J."/>
            <person name="Lin Y.-M."/>
            <person name="Vaughn R."/>
            <person name="Liu B."/>
            <person name="Li W."/>
            <person name="Simpson S."/>
            <person name="Scheffler B."/>
            <person name="Saski C."/>
            <person name="Grover C."/>
            <person name="Hu G."/>
            <person name="Conover J."/>
            <person name="Carlson J."/>
            <person name="Shu S."/>
            <person name="Boston L."/>
            <person name="Williams M."/>
            <person name="Peterson D."/>
            <person name="Mcgee K."/>
            <person name="Jones D."/>
            <person name="Wendel J."/>
            <person name="Stelly D."/>
            <person name="Grimwood J."/>
            <person name="Schmutz J."/>
        </authorList>
    </citation>
    <scope>NUCLEOTIDE SEQUENCE [LARGE SCALE GENOMIC DNA]</scope>
    <source>
        <strain evidence="3">7179.01</strain>
    </source>
</reference>
<feature type="region of interest" description="Disordered" evidence="1">
    <location>
        <begin position="13"/>
        <end position="68"/>
    </location>
</feature>
<feature type="region of interest" description="Disordered" evidence="1">
    <location>
        <begin position="148"/>
        <end position="167"/>
    </location>
</feature>
<feature type="region of interest" description="Disordered" evidence="1">
    <location>
        <begin position="361"/>
        <end position="380"/>
    </location>
</feature>
<feature type="region of interest" description="Disordered" evidence="1">
    <location>
        <begin position="308"/>
        <end position="327"/>
    </location>
</feature>
<evidence type="ECO:0000256" key="1">
    <source>
        <dbReference type="SAM" id="MobiDB-lite"/>
    </source>
</evidence>
<dbReference type="PANTHER" id="PTHR31923">
    <property type="entry name" value="BSD DOMAIN-CONTAINING PROTEIN"/>
    <property type="match status" value="1"/>
</dbReference>
<protein>
    <recommendedName>
        <fullName evidence="2">BSD domain-containing protein</fullName>
    </recommendedName>
</protein>
<dbReference type="AlphaFoldDB" id="A0A5D2PZ90"/>
<accession>A0A5D2PZ90</accession>
<dbReference type="Pfam" id="PF03909">
    <property type="entry name" value="BSD"/>
    <property type="match status" value="1"/>
</dbReference>
<dbReference type="PANTHER" id="PTHR31923:SF27">
    <property type="entry name" value="BSD DOMAIN-CONTAINING PROTEIN"/>
    <property type="match status" value="1"/>
</dbReference>
<dbReference type="SUPFAM" id="SSF140383">
    <property type="entry name" value="BSD domain-like"/>
    <property type="match status" value="1"/>
</dbReference>